<name>A0A656Z6C0_BRUAN</name>
<evidence type="ECO:0000313" key="1">
    <source>
        <dbReference type="EMBL" id="KYB46160.1"/>
    </source>
</evidence>
<protein>
    <submittedName>
        <fullName evidence="1">Uncharacterized protein</fullName>
    </submittedName>
</protein>
<gene>
    <name evidence="1" type="ORF">AB664_24855</name>
</gene>
<sequence>MGRSKAAAVTLTAATRHKRTSTQISSGCDFRLLLLTSARCSLLGRHGWAAKFQLVEERLISQLRIPQHLLE</sequence>
<dbReference type="AlphaFoldDB" id="A0A656Z6C0"/>
<proteinExistence type="predicted"/>
<accession>A0A656Z6C0</accession>
<reference evidence="1" key="1">
    <citation type="submission" date="2016-02" db="EMBL/GenBank/DDBJ databases">
        <title>Genomic sequences of Ochrobactrum anthropi.</title>
        <authorList>
            <person name="Chudasama K.S."/>
            <person name="Thaker V.S."/>
        </authorList>
    </citation>
    <scope>NUCLEOTIDE SEQUENCE [LARGE SCALE GENOMIC DNA]</scope>
    <source>
        <strain evidence="1">SUBG007</strain>
    </source>
</reference>
<organism evidence="1">
    <name type="scientific">Brucella anthropi</name>
    <name type="common">Ochrobactrum anthropi</name>
    <dbReference type="NCBI Taxonomy" id="529"/>
    <lineage>
        <taxon>Bacteria</taxon>
        <taxon>Pseudomonadati</taxon>
        <taxon>Pseudomonadota</taxon>
        <taxon>Alphaproteobacteria</taxon>
        <taxon>Hyphomicrobiales</taxon>
        <taxon>Brucellaceae</taxon>
        <taxon>Brucella/Ochrobactrum group</taxon>
        <taxon>Brucella</taxon>
    </lineage>
</organism>
<dbReference type="EMBL" id="LUAY01000756">
    <property type="protein sequence ID" value="KYB46160.1"/>
    <property type="molecule type" value="Genomic_DNA"/>
</dbReference>
<comment type="caution">
    <text evidence="1">The sequence shown here is derived from an EMBL/GenBank/DDBJ whole genome shotgun (WGS) entry which is preliminary data.</text>
</comment>